<gene>
    <name evidence="2" type="ORF">PGLA1383_LOCUS56461</name>
</gene>
<evidence type="ECO:0000313" key="2">
    <source>
        <dbReference type="EMBL" id="CAE8641889.1"/>
    </source>
</evidence>
<comment type="caution">
    <text evidence="2">The sequence shown here is derived from an EMBL/GenBank/DDBJ whole genome shotgun (WGS) entry which is preliminary data.</text>
</comment>
<sequence length="152" mass="15812">MALRRPASADPGRRRSGSYCSPAPGPSGLAAALLAAAAARGPSPLRRSSSPPGPVLPTAPRLLLRDALLTPRVPPVVSTPKTGGATHRAPTPASLAPGALLEQLQGVSLVRCWTHGAHLAMEDMNEGDRVDVLAVLVHCLPRDWLRPLLALL</sequence>
<feature type="region of interest" description="Disordered" evidence="1">
    <location>
        <begin position="73"/>
        <end position="92"/>
    </location>
</feature>
<evidence type="ECO:0000313" key="3">
    <source>
        <dbReference type="Proteomes" id="UP000654075"/>
    </source>
</evidence>
<name>A0A813HVY5_POLGL</name>
<feature type="region of interest" description="Disordered" evidence="1">
    <location>
        <begin position="1"/>
        <end position="23"/>
    </location>
</feature>
<proteinExistence type="predicted"/>
<dbReference type="AlphaFoldDB" id="A0A813HVY5"/>
<dbReference type="Proteomes" id="UP000654075">
    <property type="component" value="Unassembled WGS sequence"/>
</dbReference>
<protein>
    <submittedName>
        <fullName evidence="2">Uncharacterized protein</fullName>
    </submittedName>
</protein>
<dbReference type="EMBL" id="CAJNNV010033048">
    <property type="protein sequence ID" value="CAE8641889.1"/>
    <property type="molecule type" value="Genomic_DNA"/>
</dbReference>
<organism evidence="2 3">
    <name type="scientific">Polarella glacialis</name>
    <name type="common">Dinoflagellate</name>
    <dbReference type="NCBI Taxonomy" id="89957"/>
    <lineage>
        <taxon>Eukaryota</taxon>
        <taxon>Sar</taxon>
        <taxon>Alveolata</taxon>
        <taxon>Dinophyceae</taxon>
        <taxon>Suessiales</taxon>
        <taxon>Suessiaceae</taxon>
        <taxon>Polarella</taxon>
    </lineage>
</organism>
<reference evidence="2" key="1">
    <citation type="submission" date="2021-02" db="EMBL/GenBank/DDBJ databases">
        <authorList>
            <person name="Dougan E. K."/>
            <person name="Rhodes N."/>
            <person name="Thang M."/>
            <person name="Chan C."/>
        </authorList>
    </citation>
    <scope>NUCLEOTIDE SEQUENCE</scope>
</reference>
<accession>A0A813HVY5</accession>
<keyword evidence="3" id="KW-1185">Reference proteome</keyword>
<evidence type="ECO:0000256" key="1">
    <source>
        <dbReference type="SAM" id="MobiDB-lite"/>
    </source>
</evidence>